<evidence type="ECO:0000259" key="2">
    <source>
        <dbReference type="Pfam" id="PF01757"/>
    </source>
</evidence>
<accession>A0A158AQY4</accession>
<dbReference type="PANTHER" id="PTHR23028">
    <property type="entry name" value="ACETYLTRANSFERASE"/>
    <property type="match status" value="1"/>
</dbReference>
<dbReference type="AlphaFoldDB" id="A0A158AQY4"/>
<feature type="transmembrane region" description="Helical" evidence="1">
    <location>
        <begin position="322"/>
        <end position="344"/>
    </location>
</feature>
<protein>
    <submittedName>
        <fullName evidence="3">Acyltransferase family protein</fullName>
    </submittedName>
</protein>
<gene>
    <name evidence="3" type="ORF">AWB82_02826</name>
</gene>
<feature type="transmembrane region" description="Helical" evidence="1">
    <location>
        <begin position="152"/>
        <end position="170"/>
    </location>
</feature>
<dbReference type="RefSeq" id="WP_143756723.1">
    <property type="nucleotide sequence ID" value="NZ_FCOJ02000017.1"/>
</dbReference>
<dbReference type="STRING" id="1777143.AWB82_02826"/>
<keyword evidence="3" id="KW-0808">Transferase</keyword>
<feature type="transmembrane region" description="Helical" evidence="1">
    <location>
        <begin position="62"/>
        <end position="82"/>
    </location>
</feature>
<name>A0A158AQY4_9BURK</name>
<dbReference type="Proteomes" id="UP000054596">
    <property type="component" value="Unassembled WGS sequence"/>
</dbReference>
<keyword evidence="1" id="KW-1133">Transmembrane helix</keyword>
<feature type="transmembrane region" description="Helical" evidence="1">
    <location>
        <begin position="257"/>
        <end position="277"/>
    </location>
</feature>
<evidence type="ECO:0000313" key="4">
    <source>
        <dbReference type="Proteomes" id="UP000054596"/>
    </source>
</evidence>
<sequence>MAQPAVVSSAKADADVNFLPKRLFFLDFIRAVSVLMIILYHFDLQLLAQAPTAHTIPGLVIFHQAIGDLGVTLFVMISGVGLMTSSSTAFSAADFYKKRFLGIYPSFWIAYLAVGVVLFLIRGFWVGDDQHWKFLLTLTGFDGLLLYRGTNYYLVGEWFIGFILLFYAMFPLLRRGVLNRPVLTWIAALVVMFTLHRHYGRIFDLNENRNPLIRLPEFLFGLCFLRYVLPMGRKVLISSIAALVVFAFWYPPIHIQFYGILLGIVAFCALAFSAELIELPPSVSRFVTWTAKYSFLAFLVHHQVIYVLLPHFNAAQLTTVEVYVLFAIVLAVSFAVAACLYPLVEKFTNKMRALVFAQAVGHRIQRSILSEAKLGG</sequence>
<feature type="transmembrane region" description="Helical" evidence="1">
    <location>
        <begin position="235"/>
        <end position="251"/>
    </location>
</feature>
<dbReference type="EMBL" id="FCOJ02000017">
    <property type="protein sequence ID" value="SAK60358.1"/>
    <property type="molecule type" value="Genomic_DNA"/>
</dbReference>
<dbReference type="OrthoDB" id="9767863at2"/>
<organism evidence="3 4">
    <name type="scientific">Caballeronia glebae</name>
    <dbReference type="NCBI Taxonomy" id="1777143"/>
    <lineage>
        <taxon>Bacteria</taxon>
        <taxon>Pseudomonadati</taxon>
        <taxon>Pseudomonadota</taxon>
        <taxon>Betaproteobacteria</taxon>
        <taxon>Burkholderiales</taxon>
        <taxon>Burkholderiaceae</taxon>
        <taxon>Caballeronia</taxon>
    </lineage>
</organism>
<evidence type="ECO:0000313" key="3">
    <source>
        <dbReference type="EMBL" id="SAK60358.1"/>
    </source>
</evidence>
<dbReference type="GO" id="GO:0016020">
    <property type="term" value="C:membrane"/>
    <property type="evidence" value="ECO:0007669"/>
    <property type="project" value="TreeGrafter"/>
</dbReference>
<dbReference type="InterPro" id="IPR050879">
    <property type="entry name" value="Acyltransferase_3"/>
</dbReference>
<evidence type="ECO:0000256" key="1">
    <source>
        <dbReference type="SAM" id="Phobius"/>
    </source>
</evidence>
<feature type="transmembrane region" description="Helical" evidence="1">
    <location>
        <begin position="289"/>
        <end position="310"/>
    </location>
</feature>
<dbReference type="GO" id="GO:0016747">
    <property type="term" value="F:acyltransferase activity, transferring groups other than amino-acyl groups"/>
    <property type="evidence" value="ECO:0007669"/>
    <property type="project" value="InterPro"/>
</dbReference>
<feature type="domain" description="Acyltransferase 3" evidence="2">
    <location>
        <begin position="25"/>
        <end position="337"/>
    </location>
</feature>
<comment type="caution">
    <text evidence="3">The sequence shown here is derived from an EMBL/GenBank/DDBJ whole genome shotgun (WGS) entry which is preliminary data.</text>
</comment>
<feature type="transmembrane region" description="Helical" evidence="1">
    <location>
        <begin position="103"/>
        <end position="125"/>
    </location>
</feature>
<feature type="transmembrane region" description="Helical" evidence="1">
    <location>
        <begin position="23"/>
        <end position="42"/>
    </location>
</feature>
<proteinExistence type="predicted"/>
<dbReference type="InterPro" id="IPR002656">
    <property type="entry name" value="Acyl_transf_3_dom"/>
</dbReference>
<dbReference type="PANTHER" id="PTHR23028:SF53">
    <property type="entry name" value="ACYL_TRANSF_3 DOMAIN-CONTAINING PROTEIN"/>
    <property type="match status" value="1"/>
</dbReference>
<dbReference type="GO" id="GO:0000271">
    <property type="term" value="P:polysaccharide biosynthetic process"/>
    <property type="evidence" value="ECO:0007669"/>
    <property type="project" value="TreeGrafter"/>
</dbReference>
<dbReference type="Pfam" id="PF01757">
    <property type="entry name" value="Acyl_transf_3"/>
    <property type="match status" value="1"/>
</dbReference>
<keyword evidence="4" id="KW-1185">Reference proteome</keyword>
<keyword evidence="3" id="KW-0012">Acyltransferase</keyword>
<reference evidence="3" key="1">
    <citation type="submission" date="2016-01" db="EMBL/GenBank/DDBJ databases">
        <authorList>
            <person name="Peeters C."/>
        </authorList>
    </citation>
    <scope>NUCLEOTIDE SEQUENCE [LARGE SCALE GENOMIC DNA]</scope>
    <source>
        <strain evidence="3">LMG 29325</strain>
    </source>
</reference>
<keyword evidence="1" id="KW-0812">Transmembrane</keyword>
<feature type="transmembrane region" description="Helical" evidence="1">
    <location>
        <begin position="182"/>
        <end position="199"/>
    </location>
</feature>
<feature type="transmembrane region" description="Helical" evidence="1">
    <location>
        <begin position="211"/>
        <end position="228"/>
    </location>
</feature>
<keyword evidence="1" id="KW-0472">Membrane</keyword>